<evidence type="ECO:0000259" key="3">
    <source>
        <dbReference type="PROSITE" id="PS50043"/>
    </source>
</evidence>
<dbReference type="PRINTS" id="PR00038">
    <property type="entry name" value="HTHLUXR"/>
</dbReference>
<dbReference type="Proteomes" id="UP001082899">
    <property type="component" value="Unassembled WGS sequence"/>
</dbReference>
<protein>
    <submittedName>
        <fullName evidence="4">Response regulator transcription factor</fullName>
    </submittedName>
</protein>
<dbReference type="InterPro" id="IPR036388">
    <property type="entry name" value="WH-like_DNA-bd_sf"/>
</dbReference>
<evidence type="ECO:0000256" key="2">
    <source>
        <dbReference type="SAM" id="MobiDB-lite"/>
    </source>
</evidence>
<gene>
    <name evidence="4" type="ORF">OVY01_11090</name>
</gene>
<organism evidence="4 5">
    <name type="scientific">Robbsia betulipollinis</name>
    <dbReference type="NCBI Taxonomy" id="2981849"/>
    <lineage>
        <taxon>Bacteria</taxon>
        <taxon>Pseudomonadati</taxon>
        <taxon>Pseudomonadota</taxon>
        <taxon>Betaproteobacteria</taxon>
        <taxon>Burkholderiales</taxon>
        <taxon>Burkholderiaceae</taxon>
        <taxon>Robbsia</taxon>
    </lineage>
</organism>
<dbReference type="PROSITE" id="PS50043">
    <property type="entry name" value="HTH_LUXR_2"/>
    <property type="match status" value="1"/>
</dbReference>
<keyword evidence="5" id="KW-1185">Reference proteome</keyword>
<dbReference type="InterPro" id="IPR039420">
    <property type="entry name" value="WalR-like"/>
</dbReference>
<proteinExistence type="predicted"/>
<evidence type="ECO:0000256" key="1">
    <source>
        <dbReference type="ARBA" id="ARBA00023125"/>
    </source>
</evidence>
<feature type="compositionally biased region" description="Basic and acidic residues" evidence="2">
    <location>
        <begin position="278"/>
        <end position="287"/>
    </location>
</feature>
<dbReference type="InterPro" id="IPR011006">
    <property type="entry name" value="CheY-like_superfamily"/>
</dbReference>
<dbReference type="InterPro" id="IPR000792">
    <property type="entry name" value="Tscrpt_reg_LuxR_C"/>
</dbReference>
<dbReference type="Pfam" id="PF00196">
    <property type="entry name" value="GerE"/>
    <property type="match status" value="1"/>
</dbReference>
<dbReference type="EMBL" id="JAPMXC010000001">
    <property type="protein sequence ID" value="MCY0387768.1"/>
    <property type="molecule type" value="Genomic_DNA"/>
</dbReference>
<dbReference type="Gene3D" id="1.10.10.10">
    <property type="entry name" value="Winged helix-like DNA-binding domain superfamily/Winged helix DNA-binding domain"/>
    <property type="match status" value="1"/>
</dbReference>
<dbReference type="SUPFAM" id="SSF46894">
    <property type="entry name" value="C-terminal effector domain of the bipartite response regulators"/>
    <property type="match status" value="1"/>
</dbReference>
<dbReference type="InterPro" id="IPR016032">
    <property type="entry name" value="Sig_transdc_resp-reg_C-effctor"/>
</dbReference>
<dbReference type="CDD" id="cd06170">
    <property type="entry name" value="LuxR_C_like"/>
    <property type="match status" value="1"/>
</dbReference>
<accession>A0ABT3ZP89</accession>
<dbReference type="PANTHER" id="PTHR43214">
    <property type="entry name" value="TWO-COMPONENT RESPONSE REGULATOR"/>
    <property type="match status" value="1"/>
</dbReference>
<comment type="caution">
    <text evidence="4">The sequence shown here is derived from an EMBL/GenBank/DDBJ whole genome shotgun (WGS) entry which is preliminary data.</text>
</comment>
<feature type="domain" description="HTH luxR-type" evidence="3">
    <location>
        <begin position="142"/>
        <end position="207"/>
    </location>
</feature>
<name>A0ABT3ZP89_9BURK</name>
<feature type="region of interest" description="Disordered" evidence="2">
    <location>
        <begin position="263"/>
        <end position="287"/>
    </location>
</feature>
<keyword evidence="1" id="KW-0238">DNA-binding</keyword>
<dbReference type="SUPFAM" id="SSF52172">
    <property type="entry name" value="CheY-like"/>
    <property type="match status" value="1"/>
</dbReference>
<sequence length="287" mass="30843">MKSLLRQLDRRALTQEAHDWRQADHALRREPRDLVVADLAESDGQGSEREAAAALWSRHPDIVLAAICDELEAAMAVDLLHAGLRAVIPRELDWRSMIRALELVLLGGHYVPARALHLGAARPPASATRLHAAEHTLPYRRRLIDATGLSPRQQQIMRLVHMGSTNKGIARALGISEGTVKIHLATVFKMLGATNRAAAVAIYNGWLFDQARGLRTSIVTAPDAGAVVGQTAHSAPAANAGEWLAAEPCAAFPVAAAPPAPFLTTGSVTETEYPLEESDAKSPGTER</sequence>
<evidence type="ECO:0000313" key="5">
    <source>
        <dbReference type="Proteomes" id="UP001082899"/>
    </source>
</evidence>
<dbReference type="RefSeq" id="WP_267847487.1">
    <property type="nucleotide sequence ID" value="NZ_JAPMXC010000001.1"/>
</dbReference>
<dbReference type="Gene3D" id="3.40.50.2300">
    <property type="match status" value="1"/>
</dbReference>
<evidence type="ECO:0000313" key="4">
    <source>
        <dbReference type="EMBL" id="MCY0387768.1"/>
    </source>
</evidence>
<dbReference type="SMART" id="SM00421">
    <property type="entry name" value="HTH_LUXR"/>
    <property type="match status" value="1"/>
</dbReference>
<reference evidence="4" key="1">
    <citation type="submission" date="2022-11" db="EMBL/GenBank/DDBJ databases">
        <title>Robbsia betulipollinis sp. nov., isolated from pollen of birch (Betula pendula).</title>
        <authorList>
            <person name="Shi H."/>
            <person name="Ambika Manirajan B."/>
            <person name="Ratering S."/>
            <person name="Geissler-Plaum R."/>
            <person name="Schnell S."/>
        </authorList>
    </citation>
    <scope>NUCLEOTIDE SEQUENCE</scope>
    <source>
        <strain evidence="4">Bb-Pol-6</strain>
    </source>
</reference>